<dbReference type="Proteomes" id="UP001642487">
    <property type="component" value="Chromosome 1"/>
</dbReference>
<gene>
    <name evidence="1" type="ORF">CITCOLO1_LOCUS2163</name>
</gene>
<dbReference type="EMBL" id="OZ021735">
    <property type="protein sequence ID" value="CAK9310533.1"/>
    <property type="molecule type" value="Genomic_DNA"/>
</dbReference>
<evidence type="ECO:0000313" key="1">
    <source>
        <dbReference type="EMBL" id="CAK9310533.1"/>
    </source>
</evidence>
<organism evidence="1 2">
    <name type="scientific">Citrullus colocynthis</name>
    <name type="common">colocynth</name>
    <dbReference type="NCBI Taxonomy" id="252529"/>
    <lineage>
        <taxon>Eukaryota</taxon>
        <taxon>Viridiplantae</taxon>
        <taxon>Streptophyta</taxon>
        <taxon>Embryophyta</taxon>
        <taxon>Tracheophyta</taxon>
        <taxon>Spermatophyta</taxon>
        <taxon>Magnoliopsida</taxon>
        <taxon>eudicotyledons</taxon>
        <taxon>Gunneridae</taxon>
        <taxon>Pentapetalae</taxon>
        <taxon>rosids</taxon>
        <taxon>fabids</taxon>
        <taxon>Cucurbitales</taxon>
        <taxon>Cucurbitaceae</taxon>
        <taxon>Benincaseae</taxon>
        <taxon>Citrullus</taxon>
    </lineage>
</organism>
<keyword evidence="2" id="KW-1185">Reference proteome</keyword>
<sequence>MNLTDQFRDYPARSSNGSPFSWRFSALPLSLKLPFGDQWIGHLSVTDNTVTTPILAAIAFRRYVHSVSSTSPTVSLLYCFLNLV</sequence>
<reference evidence="1 2" key="1">
    <citation type="submission" date="2024-03" db="EMBL/GenBank/DDBJ databases">
        <authorList>
            <person name="Gkanogiannis A."/>
            <person name="Becerra Lopez-Lavalle L."/>
        </authorList>
    </citation>
    <scope>NUCLEOTIDE SEQUENCE [LARGE SCALE GENOMIC DNA]</scope>
</reference>
<accession>A0ABP0XQT8</accession>
<name>A0ABP0XQT8_9ROSI</name>
<evidence type="ECO:0000313" key="2">
    <source>
        <dbReference type="Proteomes" id="UP001642487"/>
    </source>
</evidence>
<protein>
    <submittedName>
        <fullName evidence="1">Uncharacterized protein</fullName>
    </submittedName>
</protein>
<proteinExistence type="predicted"/>